<dbReference type="Pfam" id="PF06078">
    <property type="entry name" value="DUF937"/>
    <property type="match status" value="1"/>
</dbReference>
<accession>A0A1A9LHY9</accession>
<evidence type="ECO:0000313" key="1">
    <source>
        <dbReference type="EMBL" id="OAD92546.1"/>
    </source>
</evidence>
<name>A0A1A9LHY9_9FLAO</name>
<dbReference type="Proteomes" id="UP000077552">
    <property type="component" value="Unassembled WGS sequence"/>
</dbReference>
<dbReference type="RefSeq" id="WP_068760413.1">
    <property type="nucleotide sequence ID" value="NZ_LXIE01000001.1"/>
</dbReference>
<dbReference type="AlphaFoldDB" id="A0A1A9LHY9"/>
<protein>
    <recommendedName>
        <fullName evidence="3">DUF937 domain-containing protein</fullName>
    </recommendedName>
</protein>
<comment type="caution">
    <text evidence="1">The sequence shown here is derived from an EMBL/GenBank/DDBJ whole genome shotgun (WGS) entry which is preliminary data.</text>
</comment>
<dbReference type="STRING" id="1385699.A7A78_01165"/>
<proteinExistence type="predicted"/>
<organism evidence="1 2">
    <name type="scientific">Aequorivita soesokkakensis</name>
    <dbReference type="NCBI Taxonomy" id="1385699"/>
    <lineage>
        <taxon>Bacteria</taxon>
        <taxon>Pseudomonadati</taxon>
        <taxon>Bacteroidota</taxon>
        <taxon>Flavobacteriia</taxon>
        <taxon>Flavobacteriales</taxon>
        <taxon>Flavobacteriaceae</taxon>
        <taxon>Aequorivita</taxon>
    </lineage>
</organism>
<sequence length="211" mass="21242">MASILDLLSSDLGKQLISGASAQTGQSEDKTANVLSMALPVILGAMQRNAATPQGAESLNNALNDNRHDGSILDQLGGLLGGGSTDSNLLNDGAGILKHVLGGNQQKVEQNISKTSGVDAGSVAQIIKMAAPILMGVLGSQKRKDNVGQGGIGDLLGSVLGKNTNHDQSFLESLLDADGDGSVIDDVAGMVMGGNKKKGGLGGLLGGLFGR</sequence>
<dbReference type="OrthoDB" id="708105at2"/>
<dbReference type="EMBL" id="LXIE01000001">
    <property type="protein sequence ID" value="OAD92546.1"/>
    <property type="molecule type" value="Genomic_DNA"/>
</dbReference>
<reference evidence="1 2" key="1">
    <citation type="submission" date="2016-05" db="EMBL/GenBank/DDBJ databases">
        <title>Genome sequencing of Vitellibacter soesokkakensis RSSK-12.</title>
        <authorList>
            <person name="Thevarajoo S."/>
            <person name="Selvaratnam C."/>
            <person name="Goh K.M."/>
            <person name="Chan K.-G."/>
            <person name="Chong C.S."/>
        </authorList>
    </citation>
    <scope>NUCLEOTIDE SEQUENCE [LARGE SCALE GENOMIC DNA]</scope>
    <source>
        <strain evidence="1 2">RSSK-12</strain>
    </source>
</reference>
<evidence type="ECO:0000313" key="2">
    <source>
        <dbReference type="Proteomes" id="UP000077552"/>
    </source>
</evidence>
<gene>
    <name evidence="1" type="ORF">A7A78_01165</name>
</gene>
<evidence type="ECO:0008006" key="3">
    <source>
        <dbReference type="Google" id="ProtNLM"/>
    </source>
</evidence>
<dbReference type="InterPro" id="IPR009282">
    <property type="entry name" value="DUF937"/>
</dbReference>
<keyword evidence="2" id="KW-1185">Reference proteome</keyword>